<feature type="compositionally biased region" description="Basic and acidic residues" evidence="1">
    <location>
        <begin position="405"/>
        <end position="416"/>
    </location>
</feature>
<dbReference type="InterPro" id="IPR024593">
    <property type="entry name" value="DUF3444"/>
</dbReference>
<feature type="compositionally biased region" description="Polar residues" evidence="1">
    <location>
        <begin position="395"/>
        <end position="404"/>
    </location>
</feature>
<dbReference type="STRING" id="981085.W9RHG8"/>
<reference evidence="4" key="1">
    <citation type="submission" date="2013-01" db="EMBL/GenBank/DDBJ databases">
        <title>Draft Genome Sequence of a Mulberry Tree, Morus notabilis C.K. Schneid.</title>
        <authorList>
            <person name="He N."/>
            <person name="Zhao S."/>
        </authorList>
    </citation>
    <scope>NUCLEOTIDE SEQUENCE</scope>
</reference>
<dbReference type="PROSITE" id="PS50076">
    <property type="entry name" value="DNAJ_2"/>
    <property type="match status" value="1"/>
</dbReference>
<organism evidence="3 4">
    <name type="scientific">Morus notabilis</name>
    <dbReference type="NCBI Taxonomy" id="981085"/>
    <lineage>
        <taxon>Eukaryota</taxon>
        <taxon>Viridiplantae</taxon>
        <taxon>Streptophyta</taxon>
        <taxon>Embryophyta</taxon>
        <taxon>Tracheophyta</taxon>
        <taxon>Spermatophyta</taxon>
        <taxon>Magnoliopsida</taxon>
        <taxon>eudicotyledons</taxon>
        <taxon>Gunneridae</taxon>
        <taxon>Pentapetalae</taxon>
        <taxon>rosids</taxon>
        <taxon>fabids</taxon>
        <taxon>Rosales</taxon>
        <taxon>Moraceae</taxon>
        <taxon>Moreae</taxon>
        <taxon>Morus</taxon>
    </lineage>
</organism>
<dbReference type="OrthoDB" id="10250354at2759"/>
<accession>W9RHG8</accession>
<keyword evidence="4" id="KW-1185">Reference proteome</keyword>
<proteinExistence type="predicted"/>
<feature type="compositionally biased region" description="Basic and acidic residues" evidence="1">
    <location>
        <begin position="284"/>
        <end position="295"/>
    </location>
</feature>
<dbReference type="PANTHER" id="PTHR45089">
    <property type="entry name" value="DNAJ HEAT SHOCK AMINO-TERMINAL DOMAIN PROTEIN-RELATED"/>
    <property type="match status" value="1"/>
</dbReference>
<dbReference type="CDD" id="cd06257">
    <property type="entry name" value="DnaJ"/>
    <property type="match status" value="1"/>
</dbReference>
<gene>
    <name evidence="3" type="ORF">L484_023566</name>
</gene>
<dbReference type="SUPFAM" id="SSF46565">
    <property type="entry name" value="Chaperone J-domain"/>
    <property type="match status" value="1"/>
</dbReference>
<evidence type="ECO:0000259" key="2">
    <source>
        <dbReference type="PROSITE" id="PS50076"/>
    </source>
</evidence>
<protein>
    <submittedName>
        <fullName evidence="3">DnaJ homolog subfamily B member 12</fullName>
    </submittedName>
</protein>
<feature type="compositionally biased region" description="Polar residues" evidence="1">
    <location>
        <begin position="272"/>
        <end position="283"/>
    </location>
</feature>
<dbReference type="Pfam" id="PF11926">
    <property type="entry name" value="DUF3444"/>
    <property type="match status" value="2"/>
</dbReference>
<dbReference type="InterPro" id="IPR036869">
    <property type="entry name" value="J_dom_sf"/>
</dbReference>
<feature type="region of interest" description="Disordered" evidence="1">
    <location>
        <begin position="154"/>
        <end position="181"/>
    </location>
</feature>
<feature type="region of interest" description="Disordered" evidence="1">
    <location>
        <begin position="256"/>
        <end position="439"/>
    </location>
</feature>
<feature type="compositionally biased region" description="Basic and acidic residues" evidence="1">
    <location>
        <begin position="383"/>
        <end position="394"/>
    </location>
</feature>
<dbReference type="Gene3D" id="1.10.287.110">
    <property type="entry name" value="DnaJ domain"/>
    <property type="match status" value="1"/>
</dbReference>
<feature type="compositionally biased region" description="Acidic residues" evidence="1">
    <location>
        <begin position="302"/>
        <end position="322"/>
    </location>
</feature>
<dbReference type="Pfam" id="PF00226">
    <property type="entry name" value="DnaJ"/>
    <property type="match status" value="1"/>
</dbReference>
<evidence type="ECO:0000313" key="4">
    <source>
        <dbReference type="Proteomes" id="UP000030645"/>
    </source>
</evidence>
<dbReference type="PRINTS" id="PR00625">
    <property type="entry name" value="JDOMAIN"/>
</dbReference>
<dbReference type="EMBL" id="KE344659">
    <property type="protein sequence ID" value="EXB74822.1"/>
    <property type="molecule type" value="Genomic_DNA"/>
</dbReference>
<dbReference type="InterPro" id="IPR001623">
    <property type="entry name" value="DnaJ_domain"/>
</dbReference>
<feature type="domain" description="J" evidence="2">
    <location>
        <begin position="67"/>
        <end position="131"/>
    </location>
</feature>
<dbReference type="SMART" id="SM00271">
    <property type="entry name" value="DnaJ"/>
    <property type="match status" value="1"/>
</dbReference>
<sequence>MDCNKEEALRAKAIAEKKMQSKDFVGARKIALKAQQLYSDVENISQMLMVCDVHCSAEKKLFGGEMDWYGILQLEMSADEATIKKQYRRFALQLHPDKNKFAGAEGAFKLIGEAQRILLDNEKRKLHDFRRGGGVRPSMQYRPQANANWTSNVARNTSRSNPSGVNSQNQQSRQPAQPGYAGSQPTFWTACPFCSVRYQYYREVINRSLRCQSCSRPFVAYDVEAPTTADFTRPVFPNQMNNAQNVEAQSQKNFGTGNLRAEPVQNAGKNVGRSSTAGTGKVNQTREKKRARDQCELSGSEISDEISSDSDSEEDIEIDENGDLQGGRTSGYSGEQSVRRSSRHKQKVSYTEKFSDDEDDDNFEKNPVEKAKRKRSSFSTGEENGKASKEESAKMKNQSYFSANNKEDEKEVKQKEADEECLQNGEKNTDSSSEDALDSLFSYPDPDFNDFDKDRKAGLFEAGQIWAAYDDLNAMPRFYARIKKVLSPGFKVQMTWLEPDPDDENEIKWQSGELPFSCGKFKCGKTEKTDNLPMFSHRIACEKGIDRDTFLIYPRFGETWALFKDWDIKWNRDPAAYRVKECEYEFVEILSNYTKGVGIHVALLRKVKGFVSLFCRTEEVGRKTFIVPPGELLRFSHMIPSYKMKGNEREGVATGSLELDPASLPIKLLSSSVFDPESKPDMKRSHSQPQQNSYGVHSALTPEPMEVPEPIFYNFDADKAKEKFQVGQIWALYSDEDGMPKYYGQIKKIDVSPVFGLHVSWLGSCYPSENFIGWSNGKMPIGCGKFKLKKSEYQSYDSSDSFSHLVRAEPAGRKNEYNILPRTGEVWALYRNWSADVKDSDLKNCEYDIVEVLVANDLQTDALVLCRVDGFNSVFKPQVQEGSTIGKSIPHTELLKFSHQIPAFRLSEERGGKLRGCWELDPAAMPVQRS</sequence>
<feature type="compositionally biased region" description="Polar residues" evidence="1">
    <location>
        <begin position="154"/>
        <end position="175"/>
    </location>
</feature>
<dbReference type="AlphaFoldDB" id="W9RHG8"/>
<feature type="region of interest" description="Disordered" evidence="1">
    <location>
        <begin position="675"/>
        <end position="694"/>
    </location>
</feature>
<name>W9RHG8_9ROSA</name>
<evidence type="ECO:0000256" key="1">
    <source>
        <dbReference type="SAM" id="MobiDB-lite"/>
    </source>
</evidence>
<dbReference type="eggNOG" id="ENOG502QS8C">
    <property type="taxonomic scope" value="Eukaryota"/>
</dbReference>
<dbReference type="KEGG" id="mnt:21406325"/>
<dbReference type="Proteomes" id="UP000030645">
    <property type="component" value="Unassembled WGS sequence"/>
</dbReference>
<dbReference type="PANTHER" id="PTHR45089:SF24">
    <property type="entry name" value="DNAJ HEAT SHOCK N-TERMINAL DOMAIN-CONTAINING PROTEIN"/>
    <property type="match status" value="1"/>
</dbReference>
<evidence type="ECO:0000313" key="3">
    <source>
        <dbReference type="EMBL" id="EXB74822.1"/>
    </source>
</evidence>